<evidence type="ECO:0000313" key="1">
    <source>
        <dbReference type="EMBL" id="MBC1780575.1"/>
    </source>
</evidence>
<dbReference type="RefSeq" id="WP_185495797.1">
    <property type="nucleotide sequence ID" value="NZ_JAARUV010000010.1"/>
</dbReference>
<organism evidence="1 2">
    <name type="scientific">Listeria booriae</name>
    <dbReference type="NCBI Taxonomy" id="1552123"/>
    <lineage>
        <taxon>Bacteria</taxon>
        <taxon>Bacillati</taxon>
        <taxon>Bacillota</taxon>
        <taxon>Bacilli</taxon>
        <taxon>Bacillales</taxon>
        <taxon>Listeriaceae</taxon>
        <taxon>Listeria</taxon>
    </lineage>
</organism>
<dbReference type="EMBL" id="JAARUV010000010">
    <property type="protein sequence ID" value="MBC1780575.1"/>
    <property type="molecule type" value="Genomic_DNA"/>
</dbReference>
<name>A0A7X0XV29_9LIST</name>
<proteinExistence type="predicted"/>
<evidence type="ECO:0000313" key="2">
    <source>
        <dbReference type="Proteomes" id="UP000547643"/>
    </source>
</evidence>
<dbReference type="AlphaFoldDB" id="A0A7X0XV29"/>
<sequence length="405" mass="46641">MKSGDREIKDEDFSGKRKPIRIDLENIDSAKISIPKKIDLDGMLTTVKMFSALEQQNRAMSRAIRGYENNTLSHLKKAVDLASSNVFLMKDTQIKLNDSLSGKLNKSQNNLYKIPDLSGLLKKSSPFGLMKQNILVGTKISDISKGLALSQIKNTKRAFDSLSNLASQNIVTVSRFFKDIQYMDAFKKIDIQDSTKDRVNMFSSELITVSEDFPLSISLNERTELISFLESSLDKLTKFETESYVLYPHQYFLTDKIIKSYRSNNYFYIPFIGFSLIDSLFKDVLQTIKETQNKLTNSWVRKQSNGKSALAYNSIYNIDFNFNEMHQVEIYSLFGVYEKLYANYEDNYSGNLNRNAVMHGDWSEVEGIGKYEALRIMQFIVVLEKNIDMIQKVFQNHIRDQLLLD</sequence>
<accession>A0A7X0XV29</accession>
<comment type="caution">
    <text evidence="1">The sequence shown here is derived from an EMBL/GenBank/DDBJ whole genome shotgun (WGS) entry which is preliminary data.</text>
</comment>
<reference evidence="1 2" key="1">
    <citation type="submission" date="2020-03" db="EMBL/GenBank/DDBJ databases">
        <title>Soil Listeria distribution.</title>
        <authorList>
            <person name="Liao J."/>
            <person name="Wiedmann M."/>
        </authorList>
    </citation>
    <scope>NUCLEOTIDE SEQUENCE [LARGE SCALE GENOMIC DNA]</scope>
    <source>
        <strain evidence="1 2">FSL L7-1017</strain>
    </source>
</reference>
<gene>
    <name evidence="1" type="ORF">HCA46_17255</name>
</gene>
<dbReference type="Proteomes" id="UP000547643">
    <property type="component" value="Unassembled WGS sequence"/>
</dbReference>
<protein>
    <submittedName>
        <fullName evidence="1">Uncharacterized protein</fullName>
    </submittedName>
</protein>